<evidence type="ECO:0000256" key="3">
    <source>
        <dbReference type="ARBA" id="ARBA00023015"/>
    </source>
</evidence>
<protein>
    <submittedName>
        <fullName evidence="8">Response regulator</fullName>
    </submittedName>
</protein>
<evidence type="ECO:0000259" key="7">
    <source>
        <dbReference type="PROSITE" id="PS50110"/>
    </source>
</evidence>
<dbReference type="PANTHER" id="PTHR48111">
    <property type="entry name" value="REGULATOR OF RPOS"/>
    <property type="match status" value="1"/>
</dbReference>
<evidence type="ECO:0000256" key="2">
    <source>
        <dbReference type="ARBA" id="ARBA00023012"/>
    </source>
</evidence>
<dbReference type="SMART" id="SM00850">
    <property type="entry name" value="LytTR"/>
    <property type="match status" value="1"/>
</dbReference>
<keyword evidence="9" id="KW-1185">Reference proteome</keyword>
<dbReference type="SUPFAM" id="SSF52172">
    <property type="entry name" value="CheY-like"/>
    <property type="match status" value="1"/>
</dbReference>
<keyword evidence="1 6" id="KW-0597">Phosphoprotein</keyword>
<evidence type="ECO:0000256" key="5">
    <source>
        <dbReference type="ARBA" id="ARBA00023163"/>
    </source>
</evidence>
<keyword evidence="4" id="KW-0238">DNA-binding</keyword>
<dbReference type="SMART" id="SM00448">
    <property type="entry name" value="REC"/>
    <property type="match status" value="1"/>
</dbReference>
<keyword evidence="2" id="KW-0902">Two-component regulatory system</keyword>
<proteinExistence type="predicted"/>
<dbReference type="InterPro" id="IPR011006">
    <property type="entry name" value="CheY-like_superfamily"/>
</dbReference>
<dbReference type="InterPro" id="IPR039420">
    <property type="entry name" value="WalR-like"/>
</dbReference>
<gene>
    <name evidence="8" type="ORF">O3P16_16380</name>
</gene>
<sequence>MNTKIKCLIIDDELPGLTYIKLLCEQLPELEVVKVFNHPRQLLQELPDLDFDLCISDINMPELSGLQLAKLLNNKLVIFTTAYKEFAASAFDLNAVDYLLKPVKRERLQQAIHKAQDRLLLAATQENTTSLQLNTDQGKTLINISQLAYIKTADVDSRDKLAVMMNGDSITLKNISFEKLQQLLPSNEFTRVNKKELIALKIVQSYSASEITTGIASETSAVMIFSLSDTYKNEFAEKILNR</sequence>
<name>A0ABT4UNH2_9BACT</name>
<evidence type="ECO:0000256" key="4">
    <source>
        <dbReference type="ARBA" id="ARBA00023125"/>
    </source>
</evidence>
<dbReference type="Pfam" id="PF00072">
    <property type="entry name" value="Response_reg"/>
    <property type="match status" value="1"/>
</dbReference>
<dbReference type="PROSITE" id="PS50110">
    <property type="entry name" value="RESPONSE_REGULATORY"/>
    <property type="match status" value="1"/>
</dbReference>
<feature type="domain" description="Response regulatory" evidence="7">
    <location>
        <begin position="6"/>
        <end position="116"/>
    </location>
</feature>
<keyword evidence="3" id="KW-0805">Transcription regulation</keyword>
<evidence type="ECO:0000313" key="9">
    <source>
        <dbReference type="Proteomes" id="UP001210231"/>
    </source>
</evidence>
<dbReference type="Gene3D" id="2.40.50.1020">
    <property type="entry name" value="LytTr DNA-binding domain"/>
    <property type="match status" value="1"/>
</dbReference>
<dbReference type="Proteomes" id="UP001210231">
    <property type="component" value="Unassembled WGS sequence"/>
</dbReference>
<dbReference type="EMBL" id="JAQGEF010000029">
    <property type="protein sequence ID" value="MDA3616391.1"/>
    <property type="molecule type" value="Genomic_DNA"/>
</dbReference>
<dbReference type="Gene3D" id="3.40.50.2300">
    <property type="match status" value="1"/>
</dbReference>
<reference evidence="8 9" key="1">
    <citation type="submission" date="2022-12" db="EMBL/GenBank/DDBJ databases">
        <title>Chitinophagaceae gen. sp. nov., a new member of the family Chitinophagaceae, isolated from soil in a chemical factory.</title>
        <authorList>
            <person name="Ke Z."/>
        </authorList>
    </citation>
    <scope>NUCLEOTIDE SEQUENCE [LARGE SCALE GENOMIC DNA]</scope>
    <source>
        <strain evidence="8 9">LY-5</strain>
    </source>
</reference>
<accession>A0ABT4UNH2</accession>
<evidence type="ECO:0000313" key="8">
    <source>
        <dbReference type="EMBL" id="MDA3616391.1"/>
    </source>
</evidence>
<evidence type="ECO:0000256" key="1">
    <source>
        <dbReference type="ARBA" id="ARBA00022553"/>
    </source>
</evidence>
<dbReference type="RefSeq" id="WP_407032720.1">
    <property type="nucleotide sequence ID" value="NZ_JAQGEF010000029.1"/>
</dbReference>
<evidence type="ECO:0000256" key="6">
    <source>
        <dbReference type="PROSITE-ProRule" id="PRU00169"/>
    </source>
</evidence>
<dbReference type="PANTHER" id="PTHR48111:SF1">
    <property type="entry name" value="TWO-COMPONENT RESPONSE REGULATOR ORR33"/>
    <property type="match status" value="1"/>
</dbReference>
<dbReference type="InterPro" id="IPR007492">
    <property type="entry name" value="LytTR_DNA-bd_dom"/>
</dbReference>
<feature type="modified residue" description="4-aspartylphosphate" evidence="6">
    <location>
        <position position="57"/>
    </location>
</feature>
<organism evidence="8 9">
    <name type="scientific">Polluticaenibacter yanchengensis</name>
    <dbReference type="NCBI Taxonomy" id="3014562"/>
    <lineage>
        <taxon>Bacteria</taxon>
        <taxon>Pseudomonadati</taxon>
        <taxon>Bacteroidota</taxon>
        <taxon>Chitinophagia</taxon>
        <taxon>Chitinophagales</taxon>
        <taxon>Chitinophagaceae</taxon>
        <taxon>Polluticaenibacter</taxon>
    </lineage>
</organism>
<comment type="caution">
    <text evidence="8">The sequence shown here is derived from an EMBL/GenBank/DDBJ whole genome shotgun (WGS) entry which is preliminary data.</text>
</comment>
<dbReference type="InterPro" id="IPR001789">
    <property type="entry name" value="Sig_transdc_resp-reg_receiver"/>
</dbReference>
<keyword evidence="5" id="KW-0804">Transcription</keyword>